<protein>
    <submittedName>
        <fullName evidence="1">Uncharacterized protein</fullName>
    </submittedName>
</protein>
<accession>A0A699IY83</accession>
<evidence type="ECO:0000313" key="1">
    <source>
        <dbReference type="EMBL" id="GEZ96316.1"/>
    </source>
</evidence>
<gene>
    <name evidence="1" type="ORF">Tci_568289</name>
</gene>
<dbReference type="AlphaFoldDB" id="A0A699IY83"/>
<proteinExistence type="predicted"/>
<organism evidence="1">
    <name type="scientific">Tanacetum cinerariifolium</name>
    <name type="common">Dalmatian daisy</name>
    <name type="synonym">Chrysanthemum cinerariifolium</name>
    <dbReference type="NCBI Taxonomy" id="118510"/>
    <lineage>
        <taxon>Eukaryota</taxon>
        <taxon>Viridiplantae</taxon>
        <taxon>Streptophyta</taxon>
        <taxon>Embryophyta</taxon>
        <taxon>Tracheophyta</taxon>
        <taxon>Spermatophyta</taxon>
        <taxon>Magnoliopsida</taxon>
        <taxon>eudicotyledons</taxon>
        <taxon>Gunneridae</taxon>
        <taxon>Pentapetalae</taxon>
        <taxon>asterids</taxon>
        <taxon>campanulids</taxon>
        <taxon>Asterales</taxon>
        <taxon>Asteraceae</taxon>
        <taxon>Asteroideae</taxon>
        <taxon>Anthemideae</taxon>
        <taxon>Anthemidinae</taxon>
        <taxon>Tanacetum</taxon>
    </lineage>
</organism>
<comment type="caution">
    <text evidence="1">The sequence shown here is derived from an EMBL/GenBank/DDBJ whole genome shotgun (WGS) entry which is preliminary data.</text>
</comment>
<sequence>MDGNPSSGFLSDADLSRCILEKTLVGFGLLDVLRERLGFSLFLRSPLLFGVLDSEYCDVSWIFEFLPEHLSKLIRASVFLVALSYCELFQLLLALTDDNAYHSIPEGLRRTRAYLDLLRFALSLFLLCFARWTWVGEIELRWSTHGKYFKKRSCVRVPRMAPTC</sequence>
<dbReference type="EMBL" id="BKCJ010348364">
    <property type="protein sequence ID" value="GEZ96316.1"/>
    <property type="molecule type" value="Genomic_DNA"/>
</dbReference>
<reference evidence="1" key="1">
    <citation type="journal article" date="2019" name="Sci. Rep.">
        <title>Draft genome of Tanacetum cinerariifolium, the natural source of mosquito coil.</title>
        <authorList>
            <person name="Yamashiro T."/>
            <person name="Shiraishi A."/>
            <person name="Satake H."/>
            <person name="Nakayama K."/>
        </authorList>
    </citation>
    <scope>NUCLEOTIDE SEQUENCE</scope>
</reference>
<name>A0A699IY83_TANCI</name>